<feature type="signal peptide" evidence="1">
    <location>
        <begin position="1"/>
        <end position="22"/>
    </location>
</feature>
<accession>A0AAE0PN72</accession>
<organism evidence="2 3">
    <name type="scientific">Sordaria brevicollis</name>
    <dbReference type="NCBI Taxonomy" id="83679"/>
    <lineage>
        <taxon>Eukaryota</taxon>
        <taxon>Fungi</taxon>
        <taxon>Dikarya</taxon>
        <taxon>Ascomycota</taxon>
        <taxon>Pezizomycotina</taxon>
        <taxon>Sordariomycetes</taxon>
        <taxon>Sordariomycetidae</taxon>
        <taxon>Sordariales</taxon>
        <taxon>Sordariaceae</taxon>
        <taxon>Sordaria</taxon>
    </lineage>
</organism>
<feature type="non-terminal residue" evidence="2">
    <location>
        <position position="94"/>
    </location>
</feature>
<gene>
    <name evidence="2" type="ORF">B0T20DRAFT_399537</name>
</gene>
<dbReference type="EMBL" id="JAUTDP010000001">
    <property type="protein sequence ID" value="KAK3402927.1"/>
    <property type="molecule type" value="Genomic_DNA"/>
</dbReference>
<reference evidence="2" key="2">
    <citation type="submission" date="2023-07" db="EMBL/GenBank/DDBJ databases">
        <authorList>
            <consortium name="Lawrence Berkeley National Laboratory"/>
            <person name="Haridas S."/>
            <person name="Hensen N."/>
            <person name="Bonometti L."/>
            <person name="Westerberg I."/>
            <person name="Brannstrom I.O."/>
            <person name="Guillou S."/>
            <person name="Cros-Aarteil S."/>
            <person name="Calhoun S."/>
            <person name="Kuo A."/>
            <person name="Mondo S."/>
            <person name="Pangilinan J."/>
            <person name="Riley R."/>
            <person name="LaButti K."/>
            <person name="Andreopoulos B."/>
            <person name="Lipzen A."/>
            <person name="Chen C."/>
            <person name="Yanf M."/>
            <person name="Daum C."/>
            <person name="Ng V."/>
            <person name="Clum A."/>
            <person name="Steindorff A."/>
            <person name="Ohm R."/>
            <person name="Martin F."/>
            <person name="Silar P."/>
            <person name="Natvig D."/>
            <person name="Lalanne C."/>
            <person name="Gautier V."/>
            <person name="Ament-velasquez S.L."/>
            <person name="Kruys A."/>
            <person name="Hutchinson M.I."/>
            <person name="Powell A.J."/>
            <person name="Barry K."/>
            <person name="Miller A.N."/>
            <person name="Grigoriev I.V."/>
            <person name="Debuchy R."/>
            <person name="Gladieux P."/>
            <person name="Thoren M.H."/>
            <person name="Johannesson H."/>
        </authorList>
    </citation>
    <scope>NUCLEOTIDE SEQUENCE</scope>
    <source>
        <strain evidence="2">FGSC 1904</strain>
    </source>
</reference>
<evidence type="ECO:0000313" key="3">
    <source>
        <dbReference type="Proteomes" id="UP001281003"/>
    </source>
</evidence>
<comment type="caution">
    <text evidence="2">The sequence shown here is derived from an EMBL/GenBank/DDBJ whole genome shotgun (WGS) entry which is preliminary data.</text>
</comment>
<evidence type="ECO:0000313" key="2">
    <source>
        <dbReference type="EMBL" id="KAK3402927.1"/>
    </source>
</evidence>
<protein>
    <recommendedName>
        <fullName evidence="4">Secreted protein</fullName>
    </recommendedName>
</protein>
<keyword evidence="3" id="KW-1185">Reference proteome</keyword>
<evidence type="ECO:0000256" key="1">
    <source>
        <dbReference type="SAM" id="SignalP"/>
    </source>
</evidence>
<name>A0AAE0PN72_SORBR</name>
<feature type="chain" id="PRO_5042167997" description="Secreted protein" evidence="1">
    <location>
        <begin position="23"/>
        <end position="94"/>
    </location>
</feature>
<keyword evidence="1" id="KW-0732">Signal</keyword>
<sequence>MSCFSFSFLLLSALFQPPGVQDNPSFARHLDTAVQIQVVLLGDRVISFPLTQILASHPFSMVFHMPESVVYMTESNSFVDRRCCSLHVLFKICV</sequence>
<evidence type="ECO:0008006" key="4">
    <source>
        <dbReference type="Google" id="ProtNLM"/>
    </source>
</evidence>
<dbReference type="AlphaFoldDB" id="A0AAE0PN72"/>
<dbReference type="Proteomes" id="UP001281003">
    <property type="component" value="Unassembled WGS sequence"/>
</dbReference>
<proteinExistence type="predicted"/>
<reference evidence="2" key="1">
    <citation type="journal article" date="2023" name="Mol. Phylogenet. Evol.">
        <title>Genome-scale phylogeny and comparative genomics of the fungal order Sordariales.</title>
        <authorList>
            <person name="Hensen N."/>
            <person name="Bonometti L."/>
            <person name="Westerberg I."/>
            <person name="Brannstrom I.O."/>
            <person name="Guillou S."/>
            <person name="Cros-Aarteil S."/>
            <person name="Calhoun S."/>
            <person name="Haridas S."/>
            <person name="Kuo A."/>
            <person name="Mondo S."/>
            <person name="Pangilinan J."/>
            <person name="Riley R."/>
            <person name="LaButti K."/>
            <person name="Andreopoulos B."/>
            <person name="Lipzen A."/>
            <person name="Chen C."/>
            <person name="Yan M."/>
            <person name="Daum C."/>
            <person name="Ng V."/>
            <person name="Clum A."/>
            <person name="Steindorff A."/>
            <person name="Ohm R.A."/>
            <person name="Martin F."/>
            <person name="Silar P."/>
            <person name="Natvig D.O."/>
            <person name="Lalanne C."/>
            <person name="Gautier V."/>
            <person name="Ament-Velasquez S.L."/>
            <person name="Kruys A."/>
            <person name="Hutchinson M.I."/>
            <person name="Powell A.J."/>
            <person name="Barry K."/>
            <person name="Miller A.N."/>
            <person name="Grigoriev I.V."/>
            <person name="Debuchy R."/>
            <person name="Gladieux P."/>
            <person name="Hiltunen Thoren M."/>
            <person name="Johannesson H."/>
        </authorList>
    </citation>
    <scope>NUCLEOTIDE SEQUENCE</scope>
    <source>
        <strain evidence="2">FGSC 1904</strain>
    </source>
</reference>